<protein>
    <submittedName>
        <fullName evidence="2">Uncharacterized protein</fullName>
    </submittedName>
</protein>
<organism evidence="2 3">
    <name type="scientific">Stieleria magnilauensis</name>
    <dbReference type="NCBI Taxonomy" id="2527963"/>
    <lineage>
        <taxon>Bacteria</taxon>
        <taxon>Pseudomonadati</taxon>
        <taxon>Planctomycetota</taxon>
        <taxon>Planctomycetia</taxon>
        <taxon>Pirellulales</taxon>
        <taxon>Pirellulaceae</taxon>
        <taxon>Stieleria</taxon>
    </lineage>
</organism>
<evidence type="ECO:0000256" key="1">
    <source>
        <dbReference type="SAM" id="MobiDB-lite"/>
    </source>
</evidence>
<proteinExistence type="predicted"/>
<dbReference type="Proteomes" id="UP000318081">
    <property type="component" value="Chromosome"/>
</dbReference>
<gene>
    <name evidence="2" type="ORF">TBK1r_02460</name>
</gene>
<dbReference type="EMBL" id="CP036432">
    <property type="protein sequence ID" value="QDV81331.1"/>
    <property type="molecule type" value="Genomic_DNA"/>
</dbReference>
<keyword evidence="3" id="KW-1185">Reference proteome</keyword>
<accession>A0ABX5XL12</accession>
<evidence type="ECO:0000313" key="3">
    <source>
        <dbReference type="Proteomes" id="UP000318081"/>
    </source>
</evidence>
<feature type="compositionally biased region" description="Polar residues" evidence="1">
    <location>
        <begin position="127"/>
        <end position="140"/>
    </location>
</feature>
<feature type="region of interest" description="Disordered" evidence="1">
    <location>
        <begin position="120"/>
        <end position="140"/>
    </location>
</feature>
<name>A0ABX5XL12_9BACT</name>
<sequence length="222" mass="25094">MLVCRLQPPRVAASQRNQPTRQWHEPTCWCTGFSRPRSLLRSETSQRGNGTSIRVGVQASAAHGRCFAAKTGKTRTARAYVLVYRLQRPSSIEGHPPARRGRLTSWHYLSGYFTPFHSPPGFKTNRPAHQTTQSNSGRLLKTTSQHTLDDGCRTSSPDPLQPLIFLPPKSSYLLSTDAKKPNWQDRQPVDHGLLARNSEWGKGVWNDSWSVRMHEWTSIAPR</sequence>
<evidence type="ECO:0000313" key="2">
    <source>
        <dbReference type="EMBL" id="QDV81331.1"/>
    </source>
</evidence>
<reference evidence="2 3" key="1">
    <citation type="submission" date="2019-02" db="EMBL/GenBank/DDBJ databases">
        <title>Deep-cultivation of Planctomycetes and their phenomic and genomic characterization uncovers novel biology.</title>
        <authorList>
            <person name="Wiegand S."/>
            <person name="Jogler M."/>
            <person name="Boedeker C."/>
            <person name="Pinto D."/>
            <person name="Vollmers J."/>
            <person name="Rivas-Marin E."/>
            <person name="Kohn T."/>
            <person name="Peeters S.H."/>
            <person name="Heuer A."/>
            <person name="Rast P."/>
            <person name="Oberbeckmann S."/>
            <person name="Bunk B."/>
            <person name="Jeske O."/>
            <person name="Meyerdierks A."/>
            <person name="Storesund J.E."/>
            <person name="Kallscheuer N."/>
            <person name="Luecker S."/>
            <person name="Lage O.M."/>
            <person name="Pohl T."/>
            <person name="Merkel B.J."/>
            <person name="Hornburger P."/>
            <person name="Mueller R.-W."/>
            <person name="Bruemmer F."/>
            <person name="Labrenz M."/>
            <person name="Spormann A.M."/>
            <person name="Op den Camp H."/>
            <person name="Overmann J."/>
            <person name="Amann R."/>
            <person name="Jetten M.S.M."/>
            <person name="Mascher T."/>
            <person name="Medema M.H."/>
            <person name="Devos D.P."/>
            <person name="Kaster A.-K."/>
            <person name="Ovreas L."/>
            <person name="Rohde M."/>
            <person name="Galperin M.Y."/>
            <person name="Jogler C."/>
        </authorList>
    </citation>
    <scope>NUCLEOTIDE SEQUENCE [LARGE SCALE GENOMIC DNA]</scope>
    <source>
        <strain evidence="2 3">TBK1r</strain>
    </source>
</reference>